<evidence type="ECO:0000313" key="2">
    <source>
        <dbReference type="Proteomes" id="UP001055091"/>
    </source>
</evidence>
<dbReference type="RefSeq" id="WP_006771915.1">
    <property type="nucleotide sequence ID" value="NZ_BQNJ01000001.1"/>
</dbReference>
<dbReference type="Proteomes" id="UP001055091">
    <property type="component" value="Unassembled WGS sequence"/>
</dbReference>
<dbReference type="PANTHER" id="PTHR41774">
    <property type="match status" value="1"/>
</dbReference>
<dbReference type="InterPro" id="IPR036069">
    <property type="entry name" value="DUF34/NIF3_sf"/>
</dbReference>
<dbReference type="InterPro" id="IPR015867">
    <property type="entry name" value="N-reg_PII/ATP_PRibTrfase_C"/>
</dbReference>
<dbReference type="EMBL" id="BQNJ01000001">
    <property type="protein sequence ID" value="GKG99684.1"/>
    <property type="molecule type" value="Genomic_DNA"/>
</dbReference>
<accession>A0A413XF46</accession>
<dbReference type="PANTHER" id="PTHR41774:SF1">
    <property type="entry name" value="NGG1P INTERACTING FACTOR NIF3"/>
    <property type="match status" value="1"/>
</dbReference>
<dbReference type="GeneID" id="93151444"/>
<name>A0A413XF46_9FIRM</name>
<dbReference type="AlphaFoldDB" id="A0A413XF46"/>
<gene>
    <name evidence="1" type="ORF">CE91St55_16660</name>
</gene>
<dbReference type="Gene3D" id="3.30.70.120">
    <property type="match status" value="1"/>
</dbReference>
<comment type="caution">
    <text evidence="1">The sequence shown here is derived from an EMBL/GenBank/DDBJ whole genome shotgun (WGS) entry which is preliminary data.</text>
</comment>
<sequence>MNFDIKEVKIEIYIPEEYIEEIRNALTLAGACRAGNYDHVLSYQSTKGFWRPLENSHPFHGEKGTICCGTEARVEVRCPVEFLEEAVKTVRRIHPYEEPVINVIPLLDV</sequence>
<reference evidence="1" key="1">
    <citation type="submission" date="2022-01" db="EMBL/GenBank/DDBJ databases">
        <title>Novel bile acid biosynthetic pathways are enriched in the microbiome of centenarians.</title>
        <authorList>
            <person name="Sato Y."/>
            <person name="Atarashi K."/>
            <person name="Plichta R.D."/>
            <person name="Arai Y."/>
            <person name="Sasajima S."/>
            <person name="Kearney M.S."/>
            <person name="Suda W."/>
            <person name="Takeshita K."/>
            <person name="Sasaki T."/>
            <person name="Okamoto S."/>
            <person name="Skelly N.A."/>
            <person name="Okamura Y."/>
            <person name="Vlamakis H."/>
            <person name="Li Y."/>
            <person name="Tanoue T."/>
            <person name="Takei H."/>
            <person name="Nittono H."/>
            <person name="Narushima S."/>
            <person name="Irie J."/>
            <person name="Itoh H."/>
            <person name="Moriya K."/>
            <person name="Sugiura Y."/>
            <person name="Suematsu M."/>
            <person name="Moritoki N."/>
            <person name="Shibata S."/>
            <person name="Littman R.D."/>
            <person name="Fischbach A.M."/>
            <person name="Uwamino Y."/>
            <person name="Inoue T."/>
            <person name="Honda A."/>
            <person name="Hattori M."/>
            <person name="Murai T."/>
            <person name="Xavier J.R."/>
            <person name="Hirose N."/>
            <person name="Honda K."/>
        </authorList>
    </citation>
    <scope>NUCLEOTIDE SEQUENCE</scope>
    <source>
        <strain evidence="1">CE91-St55</strain>
    </source>
</reference>
<dbReference type="SUPFAM" id="SSF102705">
    <property type="entry name" value="NIF3 (NGG1p interacting factor 3)-like"/>
    <property type="match status" value="1"/>
</dbReference>
<evidence type="ECO:0000313" key="1">
    <source>
        <dbReference type="EMBL" id="GKG99684.1"/>
    </source>
</evidence>
<protein>
    <submittedName>
        <fullName evidence="1">Cytochrome c biogenesis protein</fullName>
    </submittedName>
</protein>
<proteinExistence type="predicted"/>
<organism evidence="1 2">
    <name type="scientific">Hungatella hathewayi</name>
    <dbReference type="NCBI Taxonomy" id="154046"/>
    <lineage>
        <taxon>Bacteria</taxon>
        <taxon>Bacillati</taxon>
        <taxon>Bacillota</taxon>
        <taxon>Clostridia</taxon>
        <taxon>Lachnospirales</taxon>
        <taxon>Lachnospiraceae</taxon>
        <taxon>Hungatella</taxon>
    </lineage>
</organism>